<dbReference type="InterPro" id="IPR025166">
    <property type="entry name" value="Integrase_DNA_bind_dom"/>
</dbReference>
<proteinExistence type="inferred from homology"/>
<evidence type="ECO:0000256" key="3">
    <source>
        <dbReference type="ARBA" id="ARBA00023125"/>
    </source>
</evidence>
<dbReference type="GO" id="GO:0006310">
    <property type="term" value="P:DNA recombination"/>
    <property type="evidence" value="ECO:0007669"/>
    <property type="project" value="UniProtKB-KW"/>
</dbReference>
<evidence type="ECO:0000256" key="1">
    <source>
        <dbReference type="ARBA" id="ARBA00008857"/>
    </source>
</evidence>
<dbReference type="RefSeq" id="WP_069956679.1">
    <property type="nucleotide sequence ID" value="NZ_MCGG01000008.1"/>
</dbReference>
<comment type="similarity">
    <text evidence="1">Belongs to the 'phage' integrase family.</text>
</comment>
<dbReference type="Pfam" id="PF00589">
    <property type="entry name" value="Phage_integrase"/>
    <property type="match status" value="1"/>
</dbReference>
<evidence type="ECO:0008006" key="10">
    <source>
        <dbReference type="Google" id="ProtNLM"/>
    </source>
</evidence>
<keyword evidence="4" id="KW-0233">DNA recombination</keyword>
<keyword evidence="3 5" id="KW-0238">DNA-binding</keyword>
<keyword evidence="2" id="KW-0229">DNA integration</keyword>
<evidence type="ECO:0000313" key="8">
    <source>
        <dbReference type="EMBL" id="OEJ69214.1"/>
    </source>
</evidence>
<evidence type="ECO:0000256" key="5">
    <source>
        <dbReference type="PROSITE-ProRule" id="PRU01248"/>
    </source>
</evidence>
<dbReference type="Pfam" id="PF22022">
    <property type="entry name" value="Phage_int_M"/>
    <property type="match status" value="1"/>
</dbReference>
<dbReference type="PANTHER" id="PTHR30629">
    <property type="entry name" value="PROPHAGE INTEGRASE"/>
    <property type="match status" value="1"/>
</dbReference>
<dbReference type="CDD" id="cd00796">
    <property type="entry name" value="INT_Rci_Hp1_C"/>
    <property type="match status" value="1"/>
</dbReference>
<dbReference type="PANTHER" id="PTHR30629:SF2">
    <property type="entry name" value="PROPHAGE INTEGRASE INTS-RELATED"/>
    <property type="match status" value="1"/>
</dbReference>
<reference evidence="9" key="1">
    <citation type="submission" date="2016-07" db="EMBL/GenBank/DDBJ databases">
        <authorList>
            <person name="Florea S."/>
            <person name="Webb J.S."/>
            <person name="Jaromczyk J."/>
            <person name="Schardl C.L."/>
        </authorList>
    </citation>
    <scope>NUCLEOTIDE SEQUENCE [LARGE SCALE GENOMIC DNA]</scope>
    <source>
        <strain evidence="9">MV-1</strain>
    </source>
</reference>
<dbReference type="Gene3D" id="1.10.443.10">
    <property type="entry name" value="Intergrase catalytic core"/>
    <property type="match status" value="1"/>
</dbReference>
<dbReference type="InterPro" id="IPR002104">
    <property type="entry name" value="Integrase_catalytic"/>
</dbReference>
<evidence type="ECO:0000259" key="7">
    <source>
        <dbReference type="PROSITE" id="PS51900"/>
    </source>
</evidence>
<organism evidence="8 9">
    <name type="scientific">Magnetovibrio blakemorei</name>
    <dbReference type="NCBI Taxonomy" id="28181"/>
    <lineage>
        <taxon>Bacteria</taxon>
        <taxon>Pseudomonadati</taxon>
        <taxon>Pseudomonadota</taxon>
        <taxon>Alphaproteobacteria</taxon>
        <taxon>Rhodospirillales</taxon>
        <taxon>Magnetovibrionaceae</taxon>
        <taxon>Magnetovibrio</taxon>
    </lineage>
</organism>
<dbReference type="Gene3D" id="1.10.150.130">
    <property type="match status" value="1"/>
</dbReference>
<name>A0A1E5QB84_9PROT</name>
<protein>
    <recommendedName>
        <fullName evidence="10">Integrase</fullName>
    </recommendedName>
</protein>
<evidence type="ECO:0000313" key="9">
    <source>
        <dbReference type="Proteomes" id="UP000095347"/>
    </source>
</evidence>
<dbReference type="InterPro" id="IPR038488">
    <property type="entry name" value="Integrase_DNA-bd_sf"/>
</dbReference>
<dbReference type="InterPro" id="IPR044068">
    <property type="entry name" value="CB"/>
</dbReference>
<evidence type="ECO:0000259" key="6">
    <source>
        <dbReference type="PROSITE" id="PS51898"/>
    </source>
</evidence>
<comment type="caution">
    <text evidence="8">The sequence shown here is derived from an EMBL/GenBank/DDBJ whole genome shotgun (WGS) entry which is preliminary data.</text>
</comment>
<gene>
    <name evidence="8" type="ORF">BEN30_03760</name>
</gene>
<dbReference type="GO" id="GO:0015074">
    <property type="term" value="P:DNA integration"/>
    <property type="evidence" value="ECO:0007669"/>
    <property type="project" value="UniProtKB-KW"/>
</dbReference>
<dbReference type="SUPFAM" id="SSF56349">
    <property type="entry name" value="DNA breaking-rejoining enzymes"/>
    <property type="match status" value="1"/>
</dbReference>
<dbReference type="AlphaFoldDB" id="A0A1E5QB84"/>
<feature type="domain" description="Tyr recombinase" evidence="6">
    <location>
        <begin position="205"/>
        <end position="386"/>
    </location>
</feature>
<evidence type="ECO:0000256" key="4">
    <source>
        <dbReference type="ARBA" id="ARBA00023172"/>
    </source>
</evidence>
<sequence>MARIKLTKTVVENLPTPEQAQAFTWDSVLKGFGVRVSRAGVKTYVAQFKVRGGKERRMAVGRCDRVALDTARREASKLISAADLGGDPATERREAKNVSEDQNPLFKDFATRWLEDVAARKNRNSTLKHRRLLLDNHVLPQLGNKRLTEITQRQIEDMHHKVSKKFPVAANRTVSLCSAIFTTAIRWGLVSENPALGIERNVEHGRERYLTLDEIKMLQTALDESPSQNSADVVRVLMLTGARVGEVLCMRWDHLDLKAGVWVKPAATTKQNKIHRVPLSPPVVDLLKARFKKQQSGKKRDKSEWVFPGKSQQGHMTTIRTFWAAVCKRAKIKEVRIHDLRHTFASLLVSSGESLPVIGALLGHTQAKTTSRYAHLLDDPLRQASERLAIIAVGSLKKDQ</sequence>
<dbReference type="STRING" id="28181.BEN30_03760"/>
<dbReference type="PROSITE" id="PS51898">
    <property type="entry name" value="TYR_RECOMBINASE"/>
    <property type="match status" value="1"/>
</dbReference>
<dbReference type="PROSITE" id="PS51900">
    <property type="entry name" value="CB"/>
    <property type="match status" value="1"/>
</dbReference>
<dbReference type="Proteomes" id="UP000095347">
    <property type="component" value="Unassembled WGS sequence"/>
</dbReference>
<feature type="domain" description="Core-binding (CB)" evidence="7">
    <location>
        <begin position="104"/>
        <end position="185"/>
    </location>
</feature>
<accession>A0A1E5QB84</accession>
<dbReference type="OrthoDB" id="6388170at2"/>
<dbReference type="Gene3D" id="3.30.160.390">
    <property type="entry name" value="Integrase, DNA-binding domain"/>
    <property type="match status" value="1"/>
</dbReference>
<dbReference type="InterPro" id="IPR013762">
    <property type="entry name" value="Integrase-like_cat_sf"/>
</dbReference>
<dbReference type="InterPro" id="IPR050808">
    <property type="entry name" value="Phage_Integrase"/>
</dbReference>
<dbReference type="GO" id="GO:0003677">
    <property type="term" value="F:DNA binding"/>
    <property type="evidence" value="ECO:0007669"/>
    <property type="project" value="UniProtKB-UniRule"/>
</dbReference>
<evidence type="ECO:0000256" key="2">
    <source>
        <dbReference type="ARBA" id="ARBA00022908"/>
    </source>
</evidence>
<keyword evidence="9" id="KW-1185">Reference proteome</keyword>
<dbReference type="EMBL" id="MCGG01000008">
    <property type="protein sequence ID" value="OEJ69214.1"/>
    <property type="molecule type" value="Genomic_DNA"/>
</dbReference>
<dbReference type="InterPro" id="IPR053876">
    <property type="entry name" value="Phage_int_M"/>
</dbReference>
<dbReference type="InterPro" id="IPR011010">
    <property type="entry name" value="DNA_brk_join_enz"/>
</dbReference>
<dbReference type="Pfam" id="PF13356">
    <property type="entry name" value="Arm-DNA-bind_3"/>
    <property type="match status" value="1"/>
</dbReference>
<dbReference type="InterPro" id="IPR010998">
    <property type="entry name" value="Integrase_recombinase_N"/>
</dbReference>